<dbReference type="Proteomes" id="UP000574276">
    <property type="component" value="Unassembled WGS sequence"/>
</dbReference>
<dbReference type="InterPro" id="IPR037257">
    <property type="entry name" value="T2SS_E_N_sf"/>
</dbReference>
<proteinExistence type="predicted"/>
<organism evidence="3 4">
    <name type="scientific">Variimorphobacter saccharofermentans</name>
    <dbReference type="NCBI Taxonomy" id="2755051"/>
    <lineage>
        <taxon>Bacteria</taxon>
        <taxon>Bacillati</taxon>
        <taxon>Bacillota</taxon>
        <taxon>Clostridia</taxon>
        <taxon>Lachnospirales</taxon>
        <taxon>Lachnospiraceae</taxon>
        <taxon>Variimorphobacter</taxon>
    </lineage>
</organism>
<name>A0A839JYC1_9FIRM</name>
<keyword evidence="4" id="KW-1185">Reference proteome</keyword>
<dbReference type="InterPro" id="IPR028051">
    <property type="entry name" value="CheX-like_dom"/>
</dbReference>
<dbReference type="RefSeq" id="WP_228352069.1">
    <property type="nucleotide sequence ID" value="NZ_JACEGA010000001.1"/>
</dbReference>
<dbReference type="GO" id="GO:0006935">
    <property type="term" value="P:chemotaxis"/>
    <property type="evidence" value="ECO:0007669"/>
    <property type="project" value="UniProtKB-KW"/>
</dbReference>
<dbReference type="AlphaFoldDB" id="A0A839JYC1"/>
<comment type="caution">
    <text evidence="3">The sequence shown here is derived from an EMBL/GenBank/DDBJ whole genome shotgun (WGS) entry which is preliminary data.</text>
</comment>
<evidence type="ECO:0000313" key="3">
    <source>
        <dbReference type="EMBL" id="MBB2182344.1"/>
    </source>
</evidence>
<feature type="domain" description="Chemotaxis phosphatase CheX-like" evidence="2">
    <location>
        <begin position="188"/>
        <end position="266"/>
    </location>
</feature>
<protein>
    <submittedName>
        <fullName evidence="3">Chemotaxis protein CheX</fullName>
    </submittedName>
</protein>
<dbReference type="InterPro" id="IPR028976">
    <property type="entry name" value="CheC-like_sf"/>
</dbReference>
<sequence>MFGLYFGNYLVEKNKISQAQFEDVMMQQQKTRVKLGLIAVAEKLLTTKQAEEINDIQRKMDRRFGDIAIEKGYLLAEEVTHLLNMQGNPYLQFVQVLTENNILTIQEIESYLEEYRKDNNFSACDIDALKSGDIDRIIPVFVDVNIPFSGECISLTIRNIVRFINNNIVLKKAYTVNEYSFGSLSYQNMVGDQQIFVGFASKEKELLNIASPFAKEEFTDLDEDAFDAVCEFINCTNGLYASKLSHEDIHIDMTPPLFSNKKKISSKGEIHVVPVIINGEQTDLLVAVNSPVSIN</sequence>
<reference evidence="3 4" key="1">
    <citation type="submission" date="2020-07" db="EMBL/GenBank/DDBJ databases">
        <title>Characterization and genome sequencing of isolate MD1, a novel member within the family Lachnospiraceae.</title>
        <authorList>
            <person name="Rettenmaier R."/>
            <person name="Di Bello L."/>
            <person name="Zinser C."/>
            <person name="Scheitz K."/>
            <person name="Liebl W."/>
            <person name="Zverlov V."/>
        </authorList>
    </citation>
    <scope>NUCLEOTIDE SEQUENCE [LARGE SCALE GENOMIC DNA]</scope>
    <source>
        <strain evidence="3 4">MD1</strain>
    </source>
</reference>
<dbReference type="SUPFAM" id="SSF160246">
    <property type="entry name" value="EspE N-terminal domain-like"/>
    <property type="match status" value="1"/>
</dbReference>
<dbReference type="Pfam" id="PF13690">
    <property type="entry name" value="CheX"/>
    <property type="match status" value="1"/>
</dbReference>
<dbReference type="Gene3D" id="3.40.1550.10">
    <property type="entry name" value="CheC-like"/>
    <property type="match status" value="1"/>
</dbReference>
<accession>A0A839JYC1</accession>
<dbReference type="EMBL" id="JACEGA010000001">
    <property type="protein sequence ID" value="MBB2182344.1"/>
    <property type="molecule type" value="Genomic_DNA"/>
</dbReference>
<keyword evidence="1" id="KW-0145">Chemotaxis</keyword>
<gene>
    <name evidence="3" type="ORF">H0486_05580</name>
</gene>
<evidence type="ECO:0000259" key="2">
    <source>
        <dbReference type="Pfam" id="PF13690"/>
    </source>
</evidence>
<evidence type="ECO:0000256" key="1">
    <source>
        <dbReference type="ARBA" id="ARBA00022500"/>
    </source>
</evidence>
<dbReference type="SUPFAM" id="SSF103039">
    <property type="entry name" value="CheC-like"/>
    <property type="match status" value="1"/>
</dbReference>
<evidence type="ECO:0000313" key="4">
    <source>
        <dbReference type="Proteomes" id="UP000574276"/>
    </source>
</evidence>